<dbReference type="Proteomes" id="UP001515500">
    <property type="component" value="Chromosome 14"/>
</dbReference>
<feature type="domain" description="Myb-like" evidence="8">
    <location>
        <begin position="63"/>
        <end position="113"/>
    </location>
</feature>
<feature type="domain" description="HTH myb-type" evidence="9">
    <location>
        <begin position="10"/>
        <end position="62"/>
    </location>
</feature>
<dbReference type="GeneID" id="120275611"/>
<dbReference type="Pfam" id="PF00249">
    <property type="entry name" value="Myb_DNA-binding"/>
    <property type="match status" value="2"/>
</dbReference>
<organism evidence="10 11">
    <name type="scientific">Dioscorea cayennensis subsp. rotundata</name>
    <name type="common">White Guinea yam</name>
    <name type="synonym">Dioscorea rotundata</name>
    <dbReference type="NCBI Taxonomy" id="55577"/>
    <lineage>
        <taxon>Eukaryota</taxon>
        <taxon>Viridiplantae</taxon>
        <taxon>Streptophyta</taxon>
        <taxon>Embryophyta</taxon>
        <taxon>Tracheophyta</taxon>
        <taxon>Spermatophyta</taxon>
        <taxon>Magnoliopsida</taxon>
        <taxon>Liliopsida</taxon>
        <taxon>Dioscoreales</taxon>
        <taxon>Dioscoreaceae</taxon>
        <taxon>Dioscorea</taxon>
    </lineage>
</organism>
<dbReference type="GO" id="GO:0005634">
    <property type="term" value="C:nucleus"/>
    <property type="evidence" value="ECO:0007669"/>
    <property type="project" value="UniProtKB-SubCell"/>
</dbReference>
<evidence type="ECO:0000259" key="9">
    <source>
        <dbReference type="PROSITE" id="PS51294"/>
    </source>
</evidence>
<keyword evidence="4" id="KW-0238">DNA-binding</keyword>
<gene>
    <name evidence="11" type="primary">LOC120275611</name>
</gene>
<keyword evidence="10" id="KW-1185">Reference proteome</keyword>
<reference evidence="11" key="1">
    <citation type="submission" date="2025-08" db="UniProtKB">
        <authorList>
            <consortium name="RefSeq"/>
        </authorList>
    </citation>
    <scope>IDENTIFICATION</scope>
</reference>
<comment type="subcellular location">
    <subcellularLocation>
        <location evidence="1">Nucleus</location>
    </subcellularLocation>
</comment>
<evidence type="ECO:0000313" key="10">
    <source>
        <dbReference type="Proteomes" id="UP001515500"/>
    </source>
</evidence>
<evidence type="ECO:0000256" key="1">
    <source>
        <dbReference type="ARBA" id="ARBA00004123"/>
    </source>
</evidence>
<keyword evidence="6" id="KW-0804">Transcription</keyword>
<dbReference type="CDD" id="cd00167">
    <property type="entry name" value="SANT"/>
    <property type="match status" value="2"/>
</dbReference>
<dbReference type="InterPro" id="IPR017930">
    <property type="entry name" value="Myb_dom"/>
</dbReference>
<dbReference type="PANTHER" id="PTHR47997:SF11">
    <property type="entry name" value="TRANSCRIPTION FACTOR LAF1"/>
    <property type="match status" value="1"/>
</dbReference>
<dbReference type="RefSeq" id="XP_039138172.1">
    <property type="nucleotide sequence ID" value="XM_039282238.1"/>
</dbReference>
<keyword evidence="5" id="KW-0010">Activator</keyword>
<evidence type="ECO:0000256" key="5">
    <source>
        <dbReference type="ARBA" id="ARBA00023159"/>
    </source>
</evidence>
<dbReference type="InterPro" id="IPR051953">
    <property type="entry name" value="Plant_SW-associated_TFs"/>
</dbReference>
<dbReference type="SMART" id="SM00717">
    <property type="entry name" value="SANT"/>
    <property type="match status" value="2"/>
</dbReference>
<evidence type="ECO:0000256" key="2">
    <source>
        <dbReference type="ARBA" id="ARBA00022737"/>
    </source>
</evidence>
<keyword evidence="3" id="KW-0805">Transcription regulation</keyword>
<dbReference type="PANTHER" id="PTHR47997">
    <property type="entry name" value="MYB DOMAIN PROTEIN 55"/>
    <property type="match status" value="1"/>
</dbReference>
<feature type="domain" description="HTH myb-type" evidence="9">
    <location>
        <begin position="63"/>
        <end position="117"/>
    </location>
</feature>
<evidence type="ECO:0000256" key="3">
    <source>
        <dbReference type="ARBA" id="ARBA00023015"/>
    </source>
</evidence>
<dbReference type="InterPro" id="IPR001005">
    <property type="entry name" value="SANT/Myb"/>
</dbReference>
<evidence type="ECO:0000256" key="4">
    <source>
        <dbReference type="ARBA" id="ARBA00023125"/>
    </source>
</evidence>
<evidence type="ECO:0000259" key="8">
    <source>
        <dbReference type="PROSITE" id="PS50090"/>
    </source>
</evidence>
<dbReference type="GO" id="GO:0003677">
    <property type="term" value="F:DNA binding"/>
    <property type="evidence" value="ECO:0007669"/>
    <property type="project" value="UniProtKB-KW"/>
</dbReference>
<evidence type="ECO:0000313" key="11">
    <source>
        <dbReference type="RefSeq" id="XP_039138172.1"/>
    </source>
</evidence>
<dbReference type="InterPro" id="IPR009057">
    <property type="entry name" value="Homeodomain-like_sf"/>
</dbReference>
<dbReference type="Gene3D" id="1.10.10.60">
    <property type="entry name" value="Homeodomain-like"/>
    <property type="match status" value="2"/>
</dbReference>
<dbReference type="GO" id="GO:0045893">
    <property type="term" value="P:positive regulation of DNA-templated transcription"/>
    <property type="evidence" value="ECO:0007669"/>
    <property type="project" value="UniProtKB-ARBA"/>
</dbReference>
<feature type="domain" description="Myb-like" evidence="8">
    <location>
        <begin position="10"/>
        <end position="62"/>
    </location>
</feature>
<evidence type="ECO:0000256" key="6">
    <source>
        <dbReference type="ARBA" id="ARBA00023163"/>
    </source>
</evidence>
<dbReference type="FunFam" id="1.10.10.60:FF:000077">
    <property type="entry name" value="MYB transcription factor"/>
    <property type="match status" value="1"/>
</dbReference>
<dbReference type="SUPFAM" id="SSF46689">
    <property type="entry name" value="Homeodomain-like"/>
    <property type="match status" value="1"/>
</dbReference>
<sequence length="254" mass="28557">MVCGNCEKPKNHFKKGLWSPEEDQRLKDYILRNGHGCWSEVPVKAGLQRNGKSCRLRWINYLRPGLKRGIFSTEEEKIVINLHALLGNKWSQIANHLPGRTDNEVKNHWNSYLKKRVKNSQEASKSKELDNRNIACNQTIEPLASSSMDSSSSEGTTTTTITTQSSFIPKVIFADWFSMENVNGESSLMNGDTSSMSCILDLEQNDTNFLDGFGESECVYGFEAQGQMGSQDGFFDLFYLGDLCGNFDISHNDA</sequence>
<dbReference type="AlphaFoldDB" id="A0AB40CE41"/>
<dbReference type="PROSITE" id="PS50090">
    <property type="entry name" value="MYB_LIKE"/>
    <property type="match status" value="2"/>
</dbReference>
<evidence type="ECO:0000256" key="7">
    <source>
        <dbReference type="ARBA" id="ARBA00023242"/>
    </source>
</evidence>
<protein>
    <submittedName>
        <fullName evidence="11">Transcription factor MYB82-like</fullName>
    </submittedName>
</protein>
<proteinExistence type="predicted"/>
<keyword evidence="7" id="KW-0539">Nucleus</keyword>
<dbReference type="PROSITE" id="PS51294">
    <property type="entry name" value="HTH_MYB"/>
    <property type="match status" value="2"/>
</dbReference>
<keyword evidence="2" id="KW-0677">Repeat</keyword>
<name>A0AB40CE41_DIOCR</name>
<accession>A0AB40CE41</accession>